<dbReference type="InterPro" id="IPR036760">
    <property type="entry name" value="SspB-like_sf"/>
</dbReference>
<proteinExistence type="predicted"/>
<keyword evidence="2" id="KW-0645">Protease</keyword>
<dbReference type="RefSeq" id="WP_352887344.1">
    <property type="nucleotide sequence ID" value="NZ_JBEPIJ010000002.1"/>
</dbReference>
<dbReference type="NCBIfam" id="NF008769">
    <property type="entry name" value="PRK11798.2-5"/>
    <property type="match status" value="1"/>
</dbReference>
<dbReference type="Proteomes" id="UP001465331">
    <property type="component" value="Unassembled WGS sequence"/>
</dbReference>
<evidence type="ECO:0000313" key="3">
    <source>
        <dbReference type="Proteomes" id="UP001465331"/>
    </source>
</evidence>
<protein>
    <submittedName>
        <fullName evidence="2">ClpXP protease specificity-enhancing factor</fullName>
    </submittedName>
</protein>
<dbReference type="InterPro" id="IPR007481">
    <property type="entry name" value="SspB"/>
</dbReference>
<name>A0ABV2A6X4_9GAMM</name>
<evidence type="ECO:0000313" key="2">
    <source>
        <dbReference type="EMBL" id="MES0873005.1"/>
    </source>
</evidence>
<dbReference type="PANTHER" id="PTHR37486">
    <property type="entry name" value="STRINGENT STARVATION PROTEIN B"/>
    <property type="match status" value="1"/>
</dbReference>
<dbReference type="PANTHER" id="PTHR37486:SF1">
    <property type="entry name" value="STRINGENT STARVATION PROTEIN B"/>
    <property type="match status" value="1"/>
</dbReference>
<sequence length="135" mass="14803">MSTSRRPYLIRAIYEWCCDNGYTPHVLIAADYPGVAVPREYVQDNRITLNISPLAVQNLDLVGEPIWFSARFGGRPFDVQFPAGAVLAIFARENGEGLMFGEVEPPNAQTVRPGSGAPEPPTPPKPGRPTLRVVK</sequence>
<evidence type="ECO:0000256" key="1">
    <source>
        <dbReference type="SAM" id="MobiDB-lite"/>
    </source>
</evidence>
<keyword evidence="2" id="KW-0378">Hydrolase</keyword>
<dbReference type="Gene3D" id="2.30.30.220">
    <property type="entry name" value="SspB-like"/>
    <property type="match status" value="1"/>
</dbReference>
<feature type="compositionally biased region" description="Pro residues" evidence="1">
    <location>
        <begin position="118"/>
        <end position="127"/>
    </location>
</feature>
<feature type="region of interest" description="Disordered" evidence="1">
    <location>
        <begin position="102"/>
        <end position="135"/>
    </location>
</feature>
<dbReference type="EMBL" id="JBEPIJ010000002">
    <property type="protein sequence ID" value="MES0873005.1"/>
    <property type="molecule type" value="Genomic_DNA"/>
</dbReference>
<dbReference type="SUPFAM" id="SSF101738">
    <property type="entry name" value="SspB-like"/>
    <property type="match status" value="1"/>
</dbReference>
<comment type="caution">
    <text evidence="2">The sequence shown here is derived from an EMBL/GenBank/DDBJ whole genome shotgun (WGS) entry which is preliminary data.</text>
</comment>
<dbReference type="GO" id="GO:0006508">
    <property type="term" value="P:proteolysis"/>
    <property type="evidence" value="ECO:0007669"/>
    <property type="project" value="UniProtKB-KW"/>
</dbReference>
<organism evidence="2 3">
    <name type="scientific">Sinimarinibacterium thermocellulolyticum</name>
    <dbReference type="NCBI Taxonomy" id="3170016"/>
    <lineage>
        <taxon>Bacteria</taxon>
        <taxon>Pseudomonadati</taxon>
        <taxon>Pseudomonadota</taxon>
        <taxon>Gammaproteobacteria</taxon>
        <taxon>Nevskiales</taxon>
        <taxon>Nevskiaceae</taxon>
        <taxon>Sinimarinibacterium</taxon>
    </lineage>
</organism>
<accession>A0ABV2A6X4</accession>
<dbReference type="GO" id="GO:0008233">
    <property type="term" value="F:peptidase activity"/>
    <property type="evidence" value="ECO:0007669"/>
    <property type="project" value="UniProtKB-KW"/>
</dbReference>
<keyword evidence="3" id="KW-1185">Reference proteome</keyword>
<dbReference type="PIRSF" id="PIRSF005276">
    <property type="entry name" value="SspB"/>
    <property type="match status" value="1"/>
</dbReference>
<dbReference type="Pfam" id="PF04386">
    <property type="entry name" value="SspB"/>
    <property type="match status" value="1"/>
</dbReference>
<reference evidence="2 3" key="1">
    <citation type="submission" date="2024-06" db="EMBL/GenBank/DDBJ databases">
        <authorList>
            <person name="Li Z."/>
            <person name="Jiang Y."/>
        </authorList>
    </citation>
    <scope>NUCLEOTIDE SEQUENCE [LARGE SCALE GENOMIC DNA]</scope>
    <source>
        <strain evidence="2 3">HSW-8</strain>
    </source>
</reference>
<gene>
    <name evidence="2" type="ORF">ABSH63_03115</name>
</gene>